<dbReference type="Gene3D" id="3.80.10.10">
    <property type="entry name" value="Ribonuclease Inhibitor"/>
    <property type="match status" value="3"/>
</dbReference>
<keyword evidence="5" id="KW-1185">Reference proteome</keyword>
<name>A0A3Q3J1P6_MONAL</name>
<sequence>MSKSLDFLCQIPVICIIMANAFKNLLKADDGFKISPLNLTQIYTNVVKASNSAVFAKLKRLALLRMAENNLMSEGDLLQSDISIEEASSFSKEWPFVLREEKGLCNTIVFRFGHSSIQEFLAASAKLDDIEENPLPLRSGCCRELVDKALRNATGKFDVFLRFIFGLIKERGTLEPKDRLFTYTKTMILERSSVGLFHCLREYDSQALLNEVNDFLKSGVSPFCQTTPQRWKLMVQITRALEGMQDNFEMQVSMRSDERLLRQLPAILKSRKAMLRFSNLTDKCCPALAAVLSTKESYLRKLDLGYNSISDNGVRTLVEGLTDKNCRLKALSLQGCGVTSQACRHLKHLSKSCEINLHCNIEQMGCYYLASALQNNSSHLTELDLSINMVGDKGANEIFEKFDISQLRRLEVYHCGLTVLSCRNIGEALKSEDSSLAELNLSNNSLKDAGFAVISTVIFGCGITRLGCGYLARVLCSISQLYLDLSLNCLEDMGVKEISDGLKNPLSHLKTLNLSHCSLTDDCCAQLASGISSKQGIIGELDLSGNDLQDKGVRKLCVGLRNPHCKLKLLS</sequence>
<dbReference type="Proteomes" id="UP000261600">
    <property type="component" value="Unplaced"/>
</dbReference>
<reference evidence="4" key="2">
    <citation type="submission" date="2025-09" db="UniProtKB">
        <authorList>
            <consortium name="Ensembl"/>
        </authorList>
    </citation>
    <scope>IDENTIFICATION</scope>
</reference>
<reference evidence="4" key="1">
    <citation type="submission" date="2025-08" db="UniProtKB">
        <authorList>
            <consortium name="Ensembl"/>
        </authorList>
    </citation>
    <scope>IDENTIFICATION</scope>
</reference>
<evidence type="ECO:0000256" key="2">
    <source>
        <dbReference type="ARBA" id="ARBA00022737"/>
    </source>
</evidence>
<feature type="domain" description="NACHT LRR and PYD" evidence="3">
    <location>
        <begin position="114"/>
        <end position="209"/>
    </location>
</feature>
<dbReference type="InterPro" id="IPR051261">
    <property type="entry name" value="NLR"/>
</dbReference>
<evidence type="ECO:0000313" key="5">
    <source>
        <dbReference type="Proteomes" id="UP000261600"/>
    </source>
</evidence>
<keyword evidence="1" id="KW-0433">Leucine-rich repeat</keyword>
<dbReference type="Pfam" id="PF17776">
    <property type="entry name" value="NLRC4_HD2"/>
    <property type="match status" value="1"/>
</dbReference>
<dbReference type="Ensembl" id="ENSMALT00000007148.1">
    <property type="protein sequence ID" value="ENSMALP00000007002.1"/>
    <property type="gene ID" value="ENSMALG00000004916.1"/>
</dbReference>
<dbReference type="InterPro" id="IPR001611">
    <property type="entry name" value="Leu-rich_rpt"/>
</dbReference>
<evidence type="ECO:0000259" key="3">
    <source>
        <dbReference type="Pfam" id="PF17776"/>
    </source>
</evidence>
<dbReference type="Pfam" id="PF13516">
    <property type="entry name" value="LRR_6"/>
    <property type="match status" value="5"/>
</dbReference>
<dbReference type="InterPro" id="IPR041267">
    <property type="entry name" value="NLRP_HD2"/>
</dbReference>
<dbReference type="AlphaFoldDB" id="A0A3Q3J1P6"/>
<dbReference type="PANTHER" id="PTHR24106">
    <property type="entry name" value="NACHT, LRR AND CARD DOMAINS-CONTAINING"/>
    <property type="match status" value="1"/>
</dbReference>
<organism evidence="4 5">
    <name type="scientific">Monopterus albus</name>
    <name type="common">Swamp eel</name>
    <dbReference type="NCBI Taxonomy" id="43700"/>
    <lineage>
        <taxon>Eukaryota</taxon>
        <taxon>Metazoa</taxon>
        <taxon>Chordata</taxon>
        <taxon>Craniata</taxon>
        <taxon>Vertebrata</taxon>
        <taxon>Euteleostomi</taxon>
        <taxon>Actinopterygii</taxon>
        <taxon>Neopterygii</taxon>
        <taxon>Teleostei</taxon>
        <taxon>Neoteleostei</taxon>
        <taxon>Acanthomorphata</taxon>
        <taxon>Anabantaria</taxon>
        <taxon>Synbranchiformes</taxon>
        <taxon>Synbranchidae</taxon>
        <taxon>Monopterus</taxon>
    </lineage>
</organism>
<evidence type="ECO:0000313" key="4">
    <source>
        <dbReference type="Ensembl" id="ENSMALP00000007002.1"/>
    </source>
</evidence>
<proteinExistence type="predicted"/>
<dbReference type="SMART" id="SM00368">
    <property type="entry name" value="LRR_RI"/>
    <property type="match status" value="8"/>
</dbReference>
<protein>
    <recommendedName>
        <fullName evidence="3">NACHT LRR and PYD domain-containing protein</fullName>
    </recommendedName>
</protein>
<dbReference type="SMART" id="SM00367">
    <property type="entry name" value="LRR_CC"/>
    <property type="match status" value="3"/>
</dbReference>
<keyword evidence="2" id="KW-0677">Repeat</keyword>
<evidence type="ECO:0000256" key="1">
    <source>
        <dbReference type="ARBA" id="ARBA00022614"/>
    </source>
</evidence>
<dbReference type="InterPro" id="IPR006553">
    <property type="entry name" value="Leu-rich_rpt_Cys-con_subtyp"/>
</dbReference>
<accession>A0A3Q3J1P6</accession>
<dbReference type="InterPro" id="IPR032675">
    <property type="entry name" value="LRR_dom_sf"/>
</dbReference>
<dbReference type="SUPFAM" id="SSF52047">
    <property type="entry name" value="RNI-like"/>
    <property type="match status" value="1"/>
</dbReference>